<reference evidence="1 2" key="1">
    <citation type="journal article" date="2011" name="Science">
        <title>The Selaginella genome identifies genetic changes associated with the evolution of vascular plants.</title>
        <authorList>
            <person name="Banks J.A."/>
            <person name="Nishiyama T."/>
            <person name="Hasebe M."/>
            <person name="Bowman J.L."/>
            <person name="Gribskov M."/>
            <person name="dePamphilis C."/>
            <person name="Albert V.A."/>
            <person name="Aono N."/>
            <person name="Aoyama T."/>
            <person name="Ambrose B.A."/>
            <person name="Ashton N.W."/>
            <person name="Axtell M.J."/>
            <person name="Barker E."/>
            <person name="Barker M.S."/>
            <person name="Bennetzen J.L."/>
            <person name="Bonawitz N.D."/>
            <person name="Chapple C."/>
            <person name="Cheng C."/>
            <person name="Correa L.G."/>
            <person name="Dacre M."/>
            <person name="DeBarry J."/>
            <person name="Dreyer I."/>
            <person name="Elias M."/>
            <person name="Engstrom E.M."/>
            <person name="Estelle M."/>
            <person name="Feng L."/>
            <person name="Finet C."/>
            <person name="Floyd S.K."/>
            <person name="Frommer W.B."/>
            <person name="Fujita T."/>
            <person name="Gramzow L."/>
            <person name="Gutensohn M."/>
            <person name="Harholt J."/>
            <person name="Hattori M."/>
            <person name="Heyl A."/>
            <person name="Hirai T."/>
            <person name="Hiwatashi Y."/>
            <person name="Ishikawa M."/>
            <person name="Iwata M."/>
            <person name="Karol K.G."/>
            <person name="Koehler B."/>
            <person name="Kolukisaoglu U."/>
            <person name="Kubo M."/>
            <person name="Kurata T."/>
            <person name="Lalonde S."/>
            <person name="Li K."/>
            <person name="Li Y."/>
            <person name="Litt A."/>
            <person name="Lyons E."/>
            <person name="Manning G."/>
            <person name="Maruyama T."/>
            <person name="Michael T.P."/>
            <person name="Mikami K."/>
            <person name="Miyazaki S."/>
            <person name="Morinaga S."/>
            <person name="Murata T."/>
            <person name="Mueller-Roeber B."/>
            <person name="Nelson D.R."/>
            <person name="Obara M."/>
            <person name="Oguri Y."/>
            <person name="Olmstead R.G."/>
            <person name="Onodera N."/>
            <person name="Petersen B.L."/>
            <person name="Pils B."/>
            <person name="Prigge M."/>
            <person name="Rensing S.A."/>
            <person name="Riano-Pachon D.M."/>
            <person name="Roberts A.W."/>
            <person name="Sato Y."/>
            <person name="Scheller H.V."/>
            <person name="Schulz B."/>
            <person name="Schulz C."/>
            <person name="Shakirov E.V."/>
            <person name="Shibagaki N."/>
            <person name="Shinohara N."/>
            <person name="Shippen D.E."/>
            <person name="Soerensen I."/>
            <person name="Sotooka R."/>
            <person name="Sugimoto N."/>
            <person name="Sugita M."/>
            <person name="Sumikawa N."/>
            <person name="Tanurdzic M."/>
            <person name="Theissen G."/>
            <person name="Ulvskov P."/>
            <person name="Wakazuki S."/>
            <person name="Weng J.K."/>
            <person name="Willats W.W."/>
            <person name="Wipf D."/>
            <person name="Wolf P.G."/>
            <person name="Yang L."/>
            <person name="Zimmer A.D."/>
            <person name="Zhu Q."/>
            <person name="Mitros T."/>
            <person name="Hellsten U."/>
            <person name="Loque D."/>
            <person name="Otillar R."/>
            <person name="Salamov A."/>
            <person name="Schmutz J."/>
            <person name="Shapiro H."/>
            <person name="Lindquist E."/>
            <person name="Lucas S."/>
            <person name="Rokhsar D."/>
            <person name="Grigoriev I.V."/>
        </authorList>
    </citation>
    <scope>NUCLEOTIDE SEQUENCE [LARGE SCALE GENOMIC DNA]</scope>
</reference>
<proteinExistence type="predicted"/>
<dbReference type="HOGENOM" id="CLU_1339512_0_0_1"/>
<evidence type="ECO:0000313" key="1">
    <source>
        <dbReference type="EMBL" id="EFJ11917.1"/>
    </source>
</evidence>
<dbReference type="InterPro" id="IPR036188">
    <property type="entry name" value="FAD/NAD-bd_sf"/>
</dbReference>
<dbReference type="InParanoid" id="D8SUL7"/>
<dbReference type="Proteomes" id="UP000001514">
    <property type="component" value="Unassembled WGS sequence"/>
</dbReference>
<dbReference type="KEGG" id="smo:SELMODRAFT_425882"/>
<gene>
    <name evidence="1" type="ORF">SELMODRAFT_425882</name>
</gene>
<dbReference type="Gramene" id="EFJ11917">
    <property type="protein sequence ID" value="EFJ11917"/>
    <property type="gene ID" value="SELMODRAFT_425882"/>
</dbReference>
<name>D8SUL7_SELML</name>
<dbReference type="SUPFAM" id="SSF51905">
    <property type="entry name" value="FAD/NAD(P)-binding domain"/>
    <property type="match status" value="1"/>
</dbReference>
<accession>D8SUL7</accession>
<dbReference type="Gene3D" id="3.50.50.60">
    <property type="entry name" value="FAD/NAD(P)-binding domain"/>
    <property type="match status" value="1"/>
</dbReference>
<keyword evidence="2" id="KW-1185">Reference proteome</keyword>
<sequence>MNIRKHQGVDFVLLAGYLKLIQKNSWKRFLEHAPPGFWRQRPITPHYKRALNEDRAKKRAPEERAGVDACQEGCSSRGTNARLEPGPAPCEGACVFGNYSLRRAGPGSGPAGLANQLNKAGHSVTVFERADSIGGLRLATNARYETLAFFDLFWNSDHLFFKLKDGNYIFAKGEKVVVIVGLIQAHIASVLQFVTAARVLMDFFS</sequence>
<dbReference type="AlphaFoldDB" id="D8SUL7"/>
<dbReference type="STRING" id="88036.D8SUL7"/>
<organism evidence="2">
    <name type="scientific">Selaginella moellendorffii</name>
    <name type="common">Spikemoss</name>
    <dbReference type="NCBI Taxonomy" id="88036"/>
    <lineage>
        <taxon>Eukaryota</taxon>
        <taxon>Viridiplantae</taxon>
        <taxon>Streptophyta</taxon>
        <taxon>Embryophyta</taxon>
        <taxon>Tracheophyta</taxon>
        <taxon>Lycopodiopsida</taxon>
        <taxon>Selaginellales</taxon>
        <taxon>Selaginellaceae</taxon>
        <taxon>Selaginella</taxon>
    </lineage>
</organism>
<evidence type="ECO:0000313" key="2">
    <source>
        <dbReference type="Proteomes" id="UP000001514"/>
    </source>
</evidence>
<protein>
    <submittedName>
        <fullName evidence="1">Uncharacterized protein</fullName>
    </submittedName>
</protein>
<dbReference type="EMBL" id="GL377643">
    <property type="protein sequence ID" value="EFJ11917.1"/>
    <property type="molecule type" value="Genomic_DNA"/>
</dbReference>